<evidence type="ECO:0000256" key="1">
    <source>
        <dbReference type="ARBA" id="ARBA00022801"/>
    </source>
</evidence>
<dbReference type="AlphaFoldDB" id="A0A1X7A9N4"/>
<dbReference type="RefSeq" id="WP_085807671.1">
    <property type="nucleotide sequence ID" value="NZ_FWFX01000019.1"/>
</dbReference>
<dbReference type="InterPro" id="IPR029033">
    <property type="entry name" value="His_PPase_superfam"/>
</dbReference>
<protein>
    <submittedName>
        <fullName evidence="2">Phosphoglycerate mutase</fullName>
    </submittedName>
</protein>
<dbReference type="PANTHER" id="PTHR20935:SF0">
    <property type="entry name" value="SERINE_THREONINE-PROTEIN PHOSPHATASE PGAM5, MITOCHONDRIAL"/>
    <property type="match status" value="1"/>
</dbReference>
<gene>
    <name evidence="2" type="ORF">ROA7450_04023</name>
</gene>
<dbReference type="InterPro" id="IPR013078">
    <property type="entry name" value="His_Pase_superF_clade-1"/>
</dbReference>
<dbReference type="Proteomes" id="UP000193061">
    <property type="component" value="Unassembled WGS sequence"/>
</dbReference>
<dbReference type="Pfam" id="PF00300">
    <property type="entry name" value="His_Phos_1"/>
    <property type="match status" value="1"/>
</dbReference>
<keyword evidence="3" id="KW-1185">Reference proteome</keyword>
<dbReference type="SUPFAM" id="SSF53254">
    <property type="entry name" value="Phosphoglycerate mutase-like"/>
    <property type="match status" value="1"/>
</dbReference>
<dbReference type="SMART" id="SM00855">
    <property type="entry name" value="PGAM"/>
    <property type="match status" value="1"/>
</dbReference>
<keyword evidence="1" id="KW-0378">Hydrolase</keyword>
<sequence>MTEIILVRHGQANSHATDEKSYDQLSELGHQQASWLGDHMTATNPHFDQVITGTLHRQADTARSMGYEISKQDTRLNELNYFAIAQALEQQHKIPAPQSPQEYAHHLPVLISHWAQDRLTDIPEQFSGFEGRITSLITELCDQGGRHMLVTSGGVIGIIVRHVLGLAPDMASKIMLQVMNSSVHRLHFIHDQLLLAGFNATPHLDAPDRTHARTFI</sequence>
<organism evidence="2 3">
    <name type="scientific">Roseovarius albus</name>
    <dbReference type="NCBI Taxonomy" id="1247867"/>
    <lineage>
        <taxon>Bacteria</taxon>
        <taxon>Pseudomonadati</taxon>
        <taxon>Pseudomonadota</taxon>
        <taxon>Alphaproteobacteria</taxon>
        <taxon>Rhodobacterales</taxon>
        <taxon>Roseobacteraceae</taxon>
        <taxon>Roseovarius</taxon>
    </lineage>
</organism>
<dbReference type="InterPro" id="IPR051021">
    <property type="entry name" value="Mito_Ser/Thr_phosphatase"/>
</dbReference>
<evidence type="ECO:0000313" key="2">
    <source>
        <dbReference type="EMBL" id="SLN72302.1"/>
    </source>
</evidence>
<dbReference type="EMBL" id="FWFX01000019">
    <property type="protein sequence ID" value="SLN72302.1"/>
    <property type="molecule type" value="Genomic_DNA"/>
</dbReference>
<dbReference type="GO" id="GO:0016787">
    <property type="term" value="F:hydrolase activity"/>
    <property type="evidence" value="ECO:0007669"/>
    <property type="project" value="UniProtKB-KW"/>
</dbReference>
<name>A0A1X7A9N4_9RHOB</name>
<reference evidence="2 3" key="1">
    <citation type="submission" date="2017-03" db="EMBL/GenBank/DDBJ databases">
        <authorList>
            <person name="Afonso C.L."/>
            <person name="Miller P.J."/>
            <person name="Scott M.A."/>
            <person name="Spackman E."/>
            <person name="Goraichik I."/>
            <person name="Dimitrov K.M."/>
            <person name="Suarez D.L."/>
            <person name="Swayne D.E."/>
        </authorList>
    </citation>
    <scope>NUCLEOTIDE SEQUENCE [LARGE SCALE GENOMIC DNA]</scope>
    <source>
        <strain evidence="2 3">CECT 7450</strain>
    </source>
</reference>
<evidence type="ECO:0000313" key="3">
    <source>
        <dbReference type="Proteomes" id="UP000193061"/>
    </source>
</evidence>
<accession>A0A1X7A9N4</accession>
<dbReference type="Gene3D" id="3.40.50.1240">
    <property type="entry name" value="Phosphoglycerate mutase-like"/>
    <property type="match status" value="1"/>
</dbReference>
<proteinExistence type="predicted"/>
<dbReference type="PANTHER" id="PTHR20935">
    <property type="entry name" value="PHOSPHOGLYCERATE MUTASE-RELATED"/>
    <property type="match status" value="1"/>
</dbReference>
<dbReference type="OrthoDB" id="280692at2"/>
<dbReference type="CDD" id="cd07067">
    <property type="entry name" value="HP_PGM_like"/>
    <property type="match status" value="1"/>
</dbReference>